<accession>A0A3G9IX32</accession>
<proteinExistence type="predicted"/>
<dbReference type="AlphaFoldDB" id="A0A3G9IX32"/>
<organism evidence="2 3">
    <name type="scientific">Nocardioides baekrokdamisoli</name>
    <dbReference type="NCBI Taxonomy" id="1804624"/>
    <lineage>
        <taxon>Bacteria</taxon>
        <taxon>Bacillati</taxon>
        <taxon>Actinomycetota</taxon>
        <taxon>Actinomycetes</taxon>
        <taxon>Propionibacteriales</taxon>
        <taxon>Nocardioidaceae</taxon>
        <taxon>Nocardioides</taxon>
    </lineage>
</organism>
<evidence type="ECO:0000256" key="1">
    <source>
        <dbReference type="SAM" id="MobiDB-lite"/>
    </source>
</evidence>
<dbReference type="EMBL" id="AP019307">
    <property type="protein sequence ID" value="BBH15724.1"/>
    <property type="molecule type" value="Genomic_DNA"/>
</dbReference>
<reference evidence="2 3" key="1">
    <citation type="submission" date="2018-11" db="EMBL/GenBank/DDBJ databases">
        <title>Complete genome sequence of Nocardioides baekrokdamisoli strain KCTC 39748.</title>
        <authorList>
            <person name="Kang S.W."/>
            <person name="Lee K.C."/>
            <person name="Kim K.K."/>
            <person name="Kim J.S."/>
            <person name="Kim D.S."/>
            <person name="Ko S.H."/>
            <person name="Yang S.H."/>
            <person name="Shin Y.K."/>
            <person name="Lee J.S."/>
        </authorList>
    </citation>
    <scope>NUCLEOTIDE SEQUENCE [LARGE SCALE GENOMIC DNA]</scope>
    <source>
        <strain evidence="2 3">KCTC 39748</strain>
    </source>
</reference>
<sequence length="101" mass="11138">MQPGELSFVDLHRAAEQRQPDRTLVDQSRQCLEDRVESAQLAQRHKGPTVRRVLPRPGADPGKLDSGPDRLVHGSDCAGTSQCDVANHASWVEVPFNPEES</sequence>
<feature type="compositionally biased region" description="Basic and acidic residues" evidence="1">
    <location>
        <begin position="10"/>
        <end position="24"/>
    </location>
</feature>
<name>A0A3G9IX32_9ACTN</name>
<feature type="compositionally biased region" description="Basic and acidic residues" evidence="1">
    <location>
        <begin position="62"/>
        <end position="73"/>
    </location>
</feature>
<evidence type="ECO:0000313" key="2">
    <source>
        <dbReference type="EMBL" id="BBH15724.1"/>
    </source>
</evidence>
<evidence type="ECO:0000313" key="3">
    <source>
        <dbReference type="Proteomes" id="UP000271573"/>
    </source>
</evidence>
<protein>
    <submittedName>
        <fullName evidence="2">Uncharacterized protein</fullName>
    </submittedName>
</protein>
<gene>
    <name evidence="2" type="ORF">Back2_00110</name>
</gene>
<dbReference type="KEGG" id="nbe:Back2_00110"/>
<keyword evidence="3" id="KW-1185">Reference proteome</keyword>
<feature type="region of interest" description="Disordered" evidence="1">
    <location>
        <begin position="1"/>
        <end position="75"/>
    </location>
</feature>
<dbReference type="Proteomes" id="UP000271573">
    <property type="component" value="Chromosome"/>
</dbReference>